<dbReference type="EMBL" id="LS483466">
    <property type="protein sequence ID" value="SQI26000.1"/>
    <property type="molecule type" value="Genomic_DNA"/>
</dbReference>
<evidence type="ECO:0000256" key="1">
    <source>
        <dbReference type="SAM" id="MobiDB-lite"/>
    </source>
</evidence>
<proteinExistence type="predicted"/>
<keyword evidence="3" id="KW-1185">Reference proteome</keyword>
<evidence type="ECO:0000313" key="2">
    <source>
        <dbReference type="EMBL" id="SQI26000.1"/>
    </source>
</evidence>
<dbReference type="Proteomes" id="UP000248731">
    <property type="component" value="Chromosome 1"/>
</dbReference>
<feature type="compositionally biased region" description="Polar residues" evidence="1">
    <location>
        <begin position="1"/>
        <end position="16"/>
    </location>
</feature>
<organism evidence="2 3">
    <name type="scientific">Salmonella enterica subsp. arizonae</name>
    <dbReference type="NCBI Taxonomy" id="59203"/>
    <lineage>
        <taxon>Bacteria</taxon>
        <taxon>Pseudomonadati</taxon>
        <taxon>Pseudomonadota</taxon>
        <taxon>Gammaproteobacteria</taxon>
        <taxon>Enterobacterales</taxon>
        <taxon>Enterobacteriaceae</taxon>
        <taxon>Salmonella</taxon>
    </lineage>
</organism>
<name>A0A2X4U022_SALER</name>
<sequence length="42" mass="4482">MSTYENGNGRQGQGITLSHPLPQGDMRLISVVLGAKNGSYSF</sequence>
<feature type="region of interest" description="Disordered" evidence="1">
    <location>
        <begin position="1"/>
        <end position="21"/>
    </location>
</feature>
<accession>A0A2X4U022</accession>
<gene>
    <name evidence="2" type="ORF">NCTC7307_03682</name>
</gene>
<dbReference type="AlphaFoldDB" id="A0A2X4U022"/>
<reference evidence="2 3" key="1">
    <citation type="submission" date="2018-06" db="EMBL/GenBank/DDBJ databases">
        <authorList>
            <consortium name="Pathogen Informatics"/>
            <person name="Doyle S."/>
        </authorList>
    </citation>
    <scope>NUCLEOTIDE SEQUENCE [LARGE SCALE GENOMIC DNA]</scope>
    <source>
        <strain evidence="2 3">NCTC7307</strain>
    </source>
</reference>
<protein>
    <submittedName>
        <fullName evidence="2">Uncharacterized protein</fullName>
    </submittedName>
</protein>
<evidence type="ECO:0000313" key="3">
    <source>
        <dbReference type="Proteomes" id="UP000248731"/>
    </source>
</evidence>